<evidence type="ECO:0000256" key="7">
    <source>
        <dbReference type="ARBA" id="ARBA00022777"/>
    </source>
</evidence>
<dbReference type="PROSITE" id="PS50011">
    <property type="entry name" value="PROTEIN_KINASE_DOM"/>
    <property type="match status" value="1"/>
</dbReference>
<dbReference type="GO" id="GO:0005524">
    <property type="term" value="F:ATP binding"/>
    <property type="evidence" value="ECO:0007669"/>
    <property type="project" value="InterPro"/>
</dbReference>
<dbReference type="GO" id="GO:0045324">
    <property type="term" value="P:late endosome to vacuole transport"/>
    <property type="evidence" value="ECO:0007669"/>
    <property type="project" value="InterPro"/>
</dbReference>
<feature type="compositionally biased region" description="Low complexity" evidence="10">
    <location>
        <begin position="771"/>
        <end position="787"/>
    </location>
</feature>
<evidence type="ECO:0000256" key="2">
    <source>
        <dbReference type="ARBA" id="ARBA00022527"/>
    </source>
</evidence>
<dbReference type="SUPFAM" id="SSF48371">
    <property type="entry name" value="ARM repeat"/>
    <property type="match status" value="1"/>
</dbReference>
<accession>K1VEM2</accession>
<keyword evidence="2" id="KW-0723">Serine/threonine-protein kinase</keyword>
<dbReference type="eggNOG" id="KOG1240">
    <property type="taxonomic scope" value="Eukaryota"/>
</dbReference>
<dbReference type="GO" id="GO:0034272">
    <property type="term" value="C:phosphatidylinositol 3-kinase complex, class III, type II"/>
    <property type="evidence" value="ECO:0007669"/>
    <property type="project" value="TreeGrafter"/>
</dbReference>
<dbReference type="InterPro" id="IPR001680">
    <property type="entry name" value="WD40_rpt"/>
</dbReference>
<feature type="compositionally biased region" description="Gly residues" evidence="10">
    <location>
        <begin position="1292"/>
        <end position="1303"/>
    </location>
</feature>
<feature type="region of interest" description="Disordered" evidence="10">
    <location>
        <begin position="728"/>
        <end position="846"/>
    </location>
</feature>
<dbReference type="InterPro" id="IPR011989">
    <property type="entry name" value="ARM-like"/>
</dbReference>
<dbReference type="FunCoup" id="K1VEM2">
    <property type="interactions" value="266"/>
</dbReference>
<keyword evidence="13" id="KW-1185">Reference proteome</keyword>
<reference evidence="12 13" key="1">
    <citation type="journal article" date="2012" name="Eukaryot. Cell">
        <title>Genome sequence of the Trichosporon asahii environmental strain CBS 8904.</title>
        <authorList>
            <person name="Yang R.Y."/>
            <person name="Li H.T."/>
            <person name="Zhu H."/>
            <person name="Zhou G.P."/>
            <person name="Wang M."/>
            <person name="Wang L."/>
        </authorList>
    </citation>
    <scope>NUCLEOTIDE SEQUENCE [LARGE SCALE GENOMIC DNA]</scope>
    <source>
        <strain evidence="12 13">CBS 8904</strain>
    </source>
</reference>
<keyword evidence="6" id="KW-0547">Nucleotide-binding</keyword>
<gene>
    <name evidence="12" type="ORF">A1Q2_06490</name>
</gene>
<dbReference type="InterPro" id="IPR036322">
    <property type="entry name" value="WD40_repeat_dom_sf"/>
</dbReference>
<dbReference type="GO" id="GO:0006623">
    <property type="term" value="P:protein targeting to vacuole"/>
    <property type="evidence" value="ECO:0007669"/>
    <property type="project" value="TreeGrafter"/>
</dbReference>
<evidence type="ECO:0000256" key="9">
    <source>
        <dbReference type="PROSITE-ProRule" id="PRU00221"/>
    </source>
</evidence>
<dbReference type="InterPro" id="IPR015943">
    <property type="entry name" value="WD40/YVTN_repeat-like_dom_sf"/>
</dbReference>
<evidence type="ECO:0000256" key="5">
    <source>
        <dbReference type="ARBA" id="ARBA00022737"/>
    </source>
</evidence>
<dbReference type="GO" id="GO:0034271">
    <property type="term" value="C:phosphatidylinositol 3-kinase complex, class III, type I"/>
    <property type="evidence" value="ECO:0007669"/>
    <property type="project" value="TreeGrafter"/>
</dbReference>
<dbReference type="GO" id="GO:0004674">
    <property type="term" value="F:protein serine/threonine kinase activity"/>
    <property type="evidence" value="ECO:0007669"/>
    <property type="project" value="UniProtKB-KW"/>
</dbReference>
<feature type="compositionally biased region" description="Low complexity" evidence="10">
    <location>
        <begin position="804"/>
        <end position="816"/>
    </location>
</feature>
<evidence type="ECO:0000259" key="11">
    <source>
        <dbReference type="PROSITE" id="PS50011"/>
    </source>
</evidence>
<protein>
    <recommendedName>
        <fullName evidence="1">non-specific serine/threonine protein kinase</fullName>
        <ecNumber evidence="1">2.7.11.1</ecNumber>
    </recommendedName>
</protein>
<feature type="region of interest" description="Disordered" evidence="10">
    <location>
        <begin position="1262"/>
        <end position="1303"/>
    </location>
</feature>
<dbReference type="Proteomes" id="UP000006757">
    <property type="component" value="Unassembled WGS sequence"/>
</dbReference>
<proteinExistence type="predicted"/>
<dbReference type="HOGENOM" id="CLU_001696_0_1_1"/>
<evidence type="ECO:0000256" key="8">
    <source>
        <dbReference type="ARBA" id="ARBA00022840"/>
    </source>
</evidence>
<keyword evidence="5" id="KW-0677">Repeat</keyword>
<comment type="caution">
    <text evidence="12">The sequence shown here is derived from an EMBL/GenBank/DDBJ whole genome shotgun (WGS) entry which is preliminary data.</text>
</comment>
<dbReference type="InterPro" id="IPR011009">
    <property type="entry name" value="Kinase-like_dom_sf"/>
</dbReference>
<dbReference type="InterPro" id="IPR016024">
    <property type="entry name" value="ARM-type_fold"/>
</dbReference>
<dbReference type="GO" id="GO:0005770">
    <property type="term" value="C:late endosome"/>
    <property type="evidence" value="ECO:0007669"/>
    <property type="project" value="TreeGrafter"/>
</dbReference>
<dbReference type="PANTHER" id="PTHR17583">
    <property type="entry name" value="PHOSPHOINOSITIDE 3-KINASE REGULATORY SUBUNIT 4"/>
    <property type="match status" value="1"/>
</dbReference>
<dbReference type="Gene3D" id="1.25.10.10">
    <property type="entry name" value="Leucine-rich Repeat Variant"/>
    <property type="match status" value="1"/>
</dbReference>
<dbReference type="PROSITE" id="PS50082">
    <property type="entry name" value="WD_REPEATS_2"/>
    <property type="match status" value="1"/>
</dbReference>
<dbReference type="PANTHER" id="PTHR17583:SF0">
    <property type="entry name" value="PHOSPHOINOSITIDE 3-KINASE REGULATORY SUBUNIT 4"/>
    <property type="match status" value="1"/>
</dbReference>
<evidence type="ECO:0000256" key="10">
    <source>
        <dbReference type="SAM" id="MobiDB-lite"/>
    </source>
</evidence>
<dbReference type="Gene3D" id="1.10.510.10">
    <property type="entry name" value="Transferase(Phosphotransferase) domain 1"/>
    <property type="match status" value="1"/>
</dbReference>
<keyword evidence="3 9" id="KW-0853">WD repeat</keyword>
<organism evidence="12 13">
    <name type="scientific">Trichosporon asahii var. asahii (strain CBS 8904)</name>
    <name type="common">Yeast</name>
    <dbReference type="NCBI Taxonomy" id="1220162"/>
    <lineage>
        <taxon>Eukaryota</taxon>
        <taxon>Fungi</taxon>
        <taxon>Dikarya</taxon>
        <taxon>Basidiomycota</taxon>
        <taxon>Agaricomycotina</taxon>
        <taxon>Tremellomycetes</taxon>
        <taxon>Trichosporonales</taxon>
        <taxon>Trichosporonaceae</taxon>
        <taxon>Trichosporon</taxon>
    </lineage>
</organism>
<evidence type="ECO:0000256" key="1">
    <source>
        <dbReference type="ARBA" id="ARBA00012513"/>
    </source>
</evidence>
<dbReference type="InterPro" id="IPR045162">
    <property type="entry name" value="Vps15-like"/>
</dbReference>
<dbReference type="SUPFAM" id="SSF50978">
    <property type="entry name" value="WD40 repeat-like"/>
    <property type="match status" value="1"/>
</dbReference>
<dbReference type="STRING" id="1220162.K1VEM2"/>
<keyword evidence="8" id="KW-0067">ATP-binding</keyword>
<dbReference type="GO" id="GO:0016236">
    <property type="term" value="P:macroautophagy"/>
    <property type="evidence" value="ECO:0007669"/>
    <property type="project" value="InterPro"/>
</dbReference>
<sequence length="1383" mass="149936">MSLRVIQRRLKSESASWARLTWAGERDALASVSNVHPYSTFIETEKAGYLIRHTQPYLTDIEKKWIAFQLLTSLRDARMNKVSHGDIKSDNVLITTDLTVLVTDFSSSFKPTYLPIDDPADFSFFFDTSARRTCYIAPERFYGADSKIAQEKAEAVGEATGDGSAPWEKRTGKVTEEMDVFSAGCVLAETWTDGRTVFNLSELFAYKDGQLGLDGILDNLEDKNVKMLSRNPSDRPTFDRILNTFRGTVFPEYFYTFLKDYITDLSELPDSPEPDFLRRVCGVPGTKVDQMLEHSRLHGLQLFLKLCPFLVDEHKVDRVVPFVVELLSDDVPIVESVDSITVHNATFLPEYLLPQTRRLANDPDVFVRATYARALVRLADAAVRMLEISHASQPESRKDLPKLPDSDYDSMLAEIQNVIEEQATMLLVDSNSNVKRSMLASISDLCLFFGRQKSSDAVLSHIMTYLNDRDWQLRLAFFDGIVTVGAFIGIRAIHEYVLPLMLQALAVVARVIASLSSLASLGLLKRMYLWDVYHRVLGFLYHPNTWIRQSTAGFIAAAARNLPTSDVWCILYPSLRSSLRSDIVTLDEDSILNALSPPVSIALRRNTDPQLSRASLQLAKSAALQRSPPGFWDSCDPRYANKSSLSSRSSSSSKSDSHLLKDKGITAKDEKKVVAMKDFIYKQAESSRAGADTTGGGAHLRQIHLLDESGRHSADRFHFSTDHLIGESSSRRSSFASRSNRGDNPAEEIRKRLIGQHELSTSPTKAPVPRSEAAASDSVISSAVDGSPGVTKGHVRHNSKALPAVTSHATATGTTSAHEDSRSGQSTPVPGNLAGGHVGPLAPYSSTYEGADPGVRAFLEQVDLENYREPLLDFGPRVVASHRKRGPRPKSASPQQATMIAHLPQHTGAVTAIVTAPDQMFFATASEDSSILIWDIPRLERSVAARPRLTYRMEAPVSTMCRIEETHCLAAASEDGAVHVLRVHASPGASTTKYKSIDCIRTWRTAPEDGYVIKISHLQGDTGTIGVLDMRSMELKTRFQHPLELGPISAVCPSTHWVVIGTVTGALSLWDLRFGLLLKSWAARGGITSCAIHPSRGRGRWIMVSVDRDDPGDSGSPSSSEAPLVETYDIETSKLVEVFEVRSTRPPQRPAIPPSRDVLQTKSELIAELAGGMGGLAHISADSVDEPSVQSLLVGQGFASLASPAQDPGANSWMVTAGDDRVIRYWDLAGNGGGFVICGSPREKDVSFRATQATPQLYYTLPNARAPHHPGGAHGGGGSAGRAPNNNDGGAERGGAAGGGRGGAVAGGTGGQCVAGTSPQGGGAGAGMGQRQPLRPHYDSICCLGMVETPFSSCIVSADRSGVIKVWRIEGSGASSSSGAGGR</sequence>
<dbReference type="GO" id="GO:0071561">
    <property type="term" value="C:nucleus-vacuole junction"/>
    <property type="evidence" value="ECO:0007669"/>
    <property type="project" value="TreeGrafter"/>
</dbReference>
<keyword evidence="4" id="KW-0808">Transferase</keyword>
<dbReference type="EC" id="2.7.11.1" evidence="1"/>
<dbReference type="SMART" id="SM00220">
    <property type="entry name" value="S_TKc"/>
    <property type="match status" value="1"/>
</dbReference>
<dbReference type="SUPFAM" id="SSF56112">
    <property type="entry name" value="Protein kinase-like (PK-like)"/>
    <property type="match status" value="1"/>
</dbReference>
<keyword evidence="7" id="KW-0418">Kinase</keyword>
<dbReference type="InterPro" id="IPR055231">
    <property type="entry name" value="2AA_helical"/>
</dbReference>
<evidence type="ECO:0000256" key="6">
    <source>
        <dbReference type="ARBA" id="ARBA00022741"/>
    </source>
</evidence>
<dbReference type="Pfam" id="PF22956">
    <property type="entry name" value="VPS15-like_hel"/>
    <property type="match status" value="1"/>
</dbReference>
<dbReference type="OrthoDB" id="242910at2759"/>
<evidence type="ECO:0000313" key="13">
    <source>
        <dbReference type="Proteomes" id="UP000006757"/>
    </source>
</evidence>
<feature type="repeat" description="WD" evidence="9">
    <location>
        <begin position="903"/>
        <end position="936"/>
    </location>
</feature>
<feature type="domain" description="Protein kinase" evidence="11">
    <location>
        <begin position="1"/>
        <end position="258"/>
    </location>
</feature>
<dbReference type="Gene3D" id="2.130.10.10">
    <property type="entry name" value="YVTN repeat-like/Quinoprotein amine dehydrogenase"/>
    <property type="match status" value="2"/>
</dbReference>
<dbReference type="Pfam" id="PF00400">
    <property type="entry name" value="WD40"/>
    <property type="match status" value="1"/>
</dbReference>
<dbReference type="EMBL" id="AMBO01000373">
    <property type="protein sequence ID" value="EKC99290.1"/>
    <property type="molecule type" value="Genomic_DNA"/>
</dbReference>
<evidence type="ECO:0000256" key="4">
    <source>
        <dbReference type="ARBA" id="ARBA00022679"/>
    </source>
</evidence>
<dbReference type="SMART" id="SM00320">
    <property type="entry name" value="WD40"/>
    <property type="match status" value="5"/>
</dbReference>
<evidence type="ECO:0000256" key="3">
    <source>
        <dbReference type="ARBA" id="ARBA00022574"/>
    </source>
</evidence>
<dbReference type="OMA" id="YNLLCSW"/>
<dbReference type="PROSITE" id="PS50294">
    <property type="entry name" value="WD_REPEATS_REGION"/>
    <property type="match status" value="1"/>
</dbReference>
<evidence type="ECO:0000313" key="12">
    <source>
        <dbReference type="EMBL" id="EKC99290.1"/>
    </source>
</evidence>
<dbReference type="InterPro" id="IPR008271">
    <property type="entry name" value="Ser/Thr_kinase_AS"/>
</dbReference>
<dbReference type="PROSITE" id="PS00108">
    <property type="entry name" value="PROTEIN_KINASE_ST"/>
    <property type="match status" value="1"/>
</dbReference>
<name>K1VEM2_TRIAC</name>
<dbReference type="InterPro" id="IPR000719">
    <property type="entry name" value="Prot_kinase_dom"/>
</dbReference>
<dbReference type="InParanoid" id="K1VEM2"/>